<dbReference type="PANTHER" id="PTHR46797:SF1">
    <property type="entry name" value="METHYLPHOSPHONATE SYNTHASE"/>
    <property type="match status" value="1"/>
</dbReference>
<proteinExistence type="predicted"/>
<dbReference type="InterPro" id="IPR050807">
    <property type="entry name" value="TransReg_Diox_bact_type"/>
</dbReference>
<dbReference type="RefSeq" id="WP_133352494.1">
    <property type="nucleotide sequence ID" value="NZ_SMZQ01000022.1"/>
</dbReference>
<dbReference type="OrthoDB" id="5114244at2"/>
<dbReference type="SMART" id="SM00530">
    <property type="entry name" value="HTH_XRE"/>
    <property type="match status" value="1"/>
</dbReference>
<dbReference type="InterPro" id="IPR010982">
    <property type="entry name" value="Lambda_DNA-bd_dom_sf"/>
</dbReference>
<dbReference type="InterPro" id="IPR001387">
    <property type="entry name" value="Cro/C1-type_HTH"/>
</dbReference>
<dbReference type="PANTHER" id="PTHR46797">
    <property type="entry name" value="HTH-TYPE TRANSCRIPTIONAL REGULATOR"/>
    <property type="match status" value="1"/>
</dbReference>
<evidence type="ECO:0000256" key="1">
    <source>
        <dbReference type="ARBA" id="ARBA00023125"/>
    </source>
</evidence>
<gene>
    <name evidence="4" type="ORF">E2R57_21345</name>
</gene>
<keyword evidence="1" id="KW-0238">DNA-binding</keyword>
<feature type="region of interest" description="Disordered" evidence="2">
    <location>
        <begin position="73"/>
        <end position="98"/>
    </location>
</feature>
<dbReference type="InterPro" id="IPR011051">
    <property type="entry name" value="RmlC_Cupin_sf"/>
</dbReference>
<evidence type="ECO:0000259" key="3">
    <source>
        <dbReference type="PROSITE" id="PS50943"/>
    </source>
</evidence>
<dbReference type="CDD" id="cd02209">
    <property type="entry name" value="cupin_XRE_C"/>
    <property type="match status" value="1"/>
</dbReference>
<dbReference type="GO" id="GO:0003700">
    <property type="term" value="F:DNA-binding transcription factor activity"/>
    <property type="evidence" value="ECO:0007669"/>
    <property type="project" value="TreeGrafter"/>
</dbReference>
<evidence type="ECO:0000256" key="2">
    <source>
        <dbReference type="SAM" id="MobiDB-lite"/>
    </source>
</evidence>
<dbReference type="AlphaFoldDB" id="A0A4R5XLA8"/>
<dbReference type="Pfam" id="PF01381">
    <property type="entry name" value="HTH_3"/>
    <property type="match status" value="1"/>
</dbReference>
<evidence type="ECO:0000313" key="5">
    <source>
        <dbReference type="Proteomes" id="UP000294621"/>
    </source>
</evidence>
<dbReference type="InterPro" id="IPR014710">
    <property type="entry name" value="RmlC-like_jellyroll"/>
</dbReference>
<dbReference type="GO" id="GO:0003677">
    <property type="term" value="F:DNA binding"/>
    <property type="evidence" value="ECO:0007669"/>
    <property type="project" value="UniProtKB-KW"/>
</dbReference>
<dbReference type="EMBL" id="SMZQ01000022">
    <property type="protein sequence ID" value="TDL31585.1"/>
    <property type="molecule type" value="Genomic_DNA"/>
</dbReference>
<dbReference type="Pfam" id="PF07883">
    <property type="entry name" value="Cupin_2"/>
    <property type="match status" value="1"/>
</dbReference>
<dbReference type="Gene3D" id="2.60.120.10">
    <property type="entry name" value="Jelly Rolls"/>
    <property type="match status" value="1"/>
</dbReference>
<comment type="caution">
    <text evidence="4">The sequence shown here is derived from an EMBL/GenBank/DDBJ whole genome shotgun (WGS) entry which is preliminary data.</text>
</comment>
<dbReference type="PROSITE" id="PS50943">
    <property type="entry name" value="HTH_CROC1"/>
    <property type="match status" value="1"/>
</dbReference>
<dbReference type="CDD" id="cd00093">
    <property type="entry name" value="HTH_XRE"/>
    <property type="match status" value="1"/>
</dbReference>
<dbReference type="Proteomes" id="UP000294621">
    <property type="component" value="Unassembled WGS sequence"/>
</dbReference>
<dbReference type="InterPro" id="IPR013096">
    <property type="entry name" value="Cupin_2"/>
</dbReference>
<protein>
    <submittedName>
        <fullName evidence="4">XRE family transcriptional regulator</fullName>
    </submittedName>
</protein>
<dbReference type="SUPFAM" id="SSF51182">
    <property type="entry name" value="RmlC-like cupins"/>
    <property type="match status" value="1"/>
</dbReference>
<accession>A0A4R5XLA8</accession>
<sequence length="230" mass="25411">MTNDVERGGDSLGARIRALRKSRGVSLRDLGQRIGVSASHVSQVERGMASFSVPILYRVASELEISMDGLFESGDAVPPRREQGGATGENGSRELTPESGLDGIVLRAADRKKITLADGPRWERLTPEPEARSEFLEVYYEPFSGRTAPLEFTRHDGREYGVILEGKLHVQVGFEETVLSPGDSICFDSRVPHRFTNQGGEPVRAIWFVREDHDHFRSEPTPAAPRKSGP</sequence>
<reference evidence="4 5" key="1">
    <citation type="submission" date="2019-03" db="EMBL/GenBank/DDBJ databases">
        <title>Genome Sequencing and Assembly of Various Microbes Isolated from Partially Reclaimed Soil and Acid Mine Drainage (AMD) Site.</title>
        <authorList>
            <person name="Steinbock B."/>
            <person name="Bechtold R."/>
            <person name="Sevigny J.L."/>
            <person name="Thomas D."/>
            <person name="Cuthill L.R."/>
            <person name="Aveiro Johannsen E.J."/>
            <person name="Thomas K."/>
            <person name="Ghosh A."/>
        </authorList>
    </citation>
    <scope>NUCLEOTIDE SEQUENCE [LARGE SCALE GENOMIC DNA]</scope>
    <source>
        <strain evidence="4 5">S-A1</strain>
    </source>
</reference>
<dbReference type="SUPFAM" id="SSF47413">
    <property type="entry name" value="lambda repressor-like DNA-binding domains"/>
    <property type="match status" value="1"/>
</dbReference>
<dbReference type="GO" id="GO:0005829">
    <property type="term" value="C:cytosol"/>
    <property type="evidence" value="ECO:0007669"/>
    <property type="project" value="TreeGrafter"/>
</dbReference>
<name>A0A4R5XLA8_9MICC</name>
<evidence type="ECO:0000313" key="4">
    <source>
        <dbReference type="EMBL" id="TDL31585.1"/>
    </source>
</evidence>
<dbReference type="Gene3D" id="1.10.260.40">
    <property type="entry name" value="lambda repressor-like DNA-binding domains"/>
    <property type="match status" value="1"/>
</dbReference>
<feature type="domain" description="HTH cro/C1-type" evidence="3">
    <location>
        <begin position="16"/>
        <end position="70"/>
    </location>
</feature>
<organism evidence="4 5">
    <name type="scientific">Arthrobacter nitrophenolicus</name>
    <dbReference type="NCBI Taxonomy" id="683150"/>
    <lineage>
        <taxon>Bacteria</taxon>
        <taxon>Bacillati</taxon>
        <taxon>Actinomycetota</taxon>
        <taxon>Actinomycetes</taxon>
        <taxon>Micrococcales</taxon>
        <taxon>Micrococcaceae</taxon>
        <taxon>Arthrobacter</taxon>
    </lineage>
</organism>